<reference evidence="9 10" key="1">
    <citation type="submission" date="2020-10" db="EMBL/GenBank/DDBJ databases">
        <title>Complete genome sequence of Corynebacterium jeddahense DSM 45997, type strain of Corynebacterium jeddahense.</title>
        <authorList>
            <person name="Busche T."/>
            <person name="Kalinowski J."/>
            <person name="Ruckert C."/>
        </authorList>
    </citation>
    <scope>NUCLEOTIDE SEQUENCE [LARGE SCALE GENOMIC DNA]</scope>
    <source>
        <strain evidence="9 10">DSM 45997</strain>
    </source>
</reference>
<feature type="transmembrane region" description="Helical" evidence="8">
    <location>
        <begin position="155"/>
        <end position="174"/>
    </location>
</feature>
<dbReference type="PANTHER" id="PTHR33452">
    <property type="entry name" value="OXIDOREDUCTASE CATD-RELATED"/>
    <property type="match status" value="1"/>
</dbReference>
<evidence type="ECO:0000256" key="4">
    <source>
        <dbReference type="ARBA" id="ARBA00022692"/>
    </source>
</evidence>
<evidence type="ECO:0000256" key="7">
    <source>
        <dbReference type="SAM" id="MobiDB-lite"/>
    </source>
</evidence>
<keyword evidence="4 8" id="KW-0812">Transmembrane</keyword>
<protein>
    <submittedName>
        <fullName evidence="9">DoxX</fullName>
    </submittedName>
</protein>
<proteinExistence type="inferred from homology"/>
<gene>
    <name evidence="9" type="ORF">CJEDD_05695</name>
</gene>
<dbReference type="RefSeq" id="WP_042407752.1">
    <property type="nucleotide sequence ID" value="NZ_CBYN010000065.1"/>
</dbReference>
<dbReference type="InterPro" id="IPR051907">
    <property type="entry name" value="DoxX-like_oxidoreductase"/>
</dbReference>
<evidence type="ECO:0000256" key="1">
    <source>
        <dbReference type="ARBA" id="ARBA00004651"/>
    </source>
</evidence>
<dbReference type="Proteomes" id="UP001218071">
    <property type="component" value="Chromosome"/>
</dbReference>
<evidence type="ECO:0000256" key="2">
    <source>
        <dbReference type="ARBA" id="ARBA00006679"/>
    </source>
</evidence>
<feature type="compositionally biased region" description="Basic and acidic residues" evidence="7">
    <location>
        <begin position="8"/>
        <end position="17"/>
    </location>
</feature>
<keyword evidence="10" id="KW-1185">Reference proteome</keyword>
<dbReference type="EMBL" id="CP063194">
    <property type="protein sequence ID" value="WCZ38749.1"/>
    <property type="molecule type" value="Genomic_DNA"/>
</dbReference>
<feature type="transmembrane region" description="Helical" evidence="8">
    <location>
        <begin position="194"/>
        <end position="215"/>
    </location>
</feature>
<keyword evidence="3" id="KW-1003">Cell membrane</keyword>
<comment type="subcellular location">
    <subcellularLocation>
        <location evidence="1">Cell membrane</location>
        <topology evidence="1">Multi-pass membrane protein</topology>
    </subcellularLocation>
</comment>
<keyword evidence="6 8" id="KW-0472">Membrane</keyword>
<dbReference type="Pfam" id="PF07681">
    <property type="entry name" value="DoxX"/>
    <property type="match status" value="1"/>
</dbReference>
<accession>A0ABY7UK70</accession>
<feature type="transmembrane region" description="Helical" evidence="8">
    <location>
        <begin position="222"/>
        <end position="241"/>
    </location>
</feature>
<evidence type="ECO:0000256" key="5">
    <source>
        <dbReference type="ARBA" id="ARBA00022989"/>
    </source>
</evidence>
<dbReference type="PANTHER" id="PTHR33452:SF1">
    <property type="entry name" value="INNER MEMBRANE PROTEIN YPHA-RELATED"/>
    <property type="match status" value="1"/>
</dbReference>
<evidence type="ECO:0000256" key="6">
    <source>
        <dbReference type="ARBA" id="ARBA00023136"/>
    </source>
</evidence>
<evidence type="ECO:0000313" key="9">
    <source>
        <dbReference type="EMBL" id="WCZ38749.1"/>
    </source>
</evidence>
<comment type="similarity">
    <text evidence="2">Belongs to the DoxX family.</text>
</comment>
<keyword evidence="5 8" id="KW-1133">Transmembrane helix</keyword>
<feature type="transmembrane region" description="Helical" evidence="8">
    <location>
        <begin position="288"/>
        <end position="309"/>
    </location>
</feature>
<organism evidence="9 10">
    <name type="scientific">Corynebacterium jeddahense</name>
    <dbReference type="NCBI Taxonomy" id="1414719"/>
    <lineage>
        <taxon>Bacteria</taxon>
        <taxon>Bacillati</taxon>
        <taxon>Actinomycetota</taxon>
        <taxon>Actinomycetes</taxon>
        <taxon>Mycobacteriales</taxon>
        <taxon>Corynebacteriaceae</taxon>
        <taxon>Corynebacterium</taxon>
    </lineage>
</organism>
<evidence type="ECO:0000313" key="10">
    <source>
        <dbReference type="Proteomes" id="UP001218071"/>
    </source>
</evidence>
<feature type="region of interest" description="Disordered" evidence="7">
    <location>
        <begin position="1"/>
        <end position="58"/>
    </location>
</feature>
<evidence type="ECO:0000256" key="8">
    <source>
        <dbReference type="SAM" id="Phobius"/>
    </source>
</evidence>
<dbReference type="InterPro" id="IPR032808">
    <property type="entry name" value="DoxX"/>
</dbReference>
<sequence>MATNPRDLTPDELHNLDDLNTPDVPEYTGGDAPASDGLYTRAGKAAPTEIFPRSKKKGTVEEVHIAANPATKQTGPLIPSAPARETAEPATEVTEPATTAFETAAVNREPEYIPPAEPAYVEPVETVEPAYVEENVEPVAVEEETRRGTTDLGLFLLRLFLAAYLIIDSVGVFFRLGGNEGISGLEDAYAGYPYGNGLAVVVPTLELAAGVFLVLGLLTPVAAAVAVAVTGFMALHAFTAAGSEYNVFAWSAETWVPVMLLAASLAVQFTGPGRYGIDASRGWAKRPLVSSWICALIGLAAAGLMWWFGTEINPF</sequence>
<name>A0ABY7UK70_9CORY</name>
<feature type="transmembrane region" description="Helical" evidence="8">
    <location>
        <begin position="247"/>
        <end position="267"/>
    </location>
</feature>
<evidence type="ECO:0000256" key="3">
    <source>
        <dbReference type="ARBA" id="ARBA00022475"/>
    </source>
</evidence>